<sequence length="57" mass="6368">MHREECEHNMTIIQKEHTGAARRRGAELKGNKSRVPASGASDSTCFRSRQDTRSPKG</sequence>
<dbReference type="AlphaFoldDB" id="A0A2H3CKX7"/>
<feature type="compositionally biased region" description="Basic and acidic residues" evidence="1">
    <location>
        <begin position="48"/>
        <end position="57"/>
    </location>
</feature>
<evidence type="ECO:0000313" key="3">
    <source>
        <dbReference type="Proteomes" id="UP000217790"/>
    </source>
</evidence>
<reference evidence="3" key="1">
    <citation type="journal article" date="2017" name="Nat. Ecol. Evol.">
        <title>Genome expansion and lineage-specific genetic innovations in the forest pathogenic fungi Armillaria.</title>
        <authorList>
            <person name="Sipos G."/>
            <person name="Prasanna A.N."/>
            <person name="Walter M.C."/>
            <person name="O'Connor E."/>
            <person name="Balint B."/>
            <person name="Krizsan K."/>
            <person name="Kiss B."/>
            <person name="Hess J."/>
            <person name="Varga T."/>
            <person name="Slot J."/>
            <person name="Riley R."/>
            <person name="Boka B."/>
            <person name="Rigling D."/>
            <person name="Barry K."/>
            <person name="Lee J."/>
            <person name="Mihaltcheva S."/>
            <person name="LaButti K."/>
            <person name="Lipzen A."/>
            <person name="Waldron R."/>
            <person name="Moloney N.M."/>
            <person name="Sperisen C."/>
            <person name="Kredics L."/>
            <person name="Vagvoelgyi C."/>
            <person name="Patrignani A."/>
            <person name="Fitzpatrick D."/>
            <person name="Nagy I."/>
            <person name="Doyle S."/>
            <person name="Anderson J.B."/>
            <person name="Grigoriev I.V."/>
            <person name="Gueldener U."/>
            <person name="Muensterkoetter M."/>
            <person name="Nagy L.G."/>
        </authorList>
    </citation>
    <scope>NUCLEOTIDE SEQUENCE [LARGE SCALE GENOMIC DNA]</scope>
    <source>
        <strain evidence="3">Ar21-2</strain>
    </source>
</reference>
<evidence type="ECO:0000256" key="1">
    <source>
        <dbReference type="SAM" id="MobiDB-lite"/>
    </source>
</evidence>
<accession>A0A2H3CKX7</accession>
<dbReference type="Proteomes" id="UP000217790">
    <property type="component" value="Unassembled WGS sequence"/>
</dbReference>
<gene>
    <name evidence="2" type="ORF">ARMGADRAFT_1018953</name>
</gene>
<protein>
    <submittedName>
        <fullName evidence="2">Uncharacterized protein</fullName>
    </submittedName>
</protein>
<organism evidence="2 3">
    <name type="scientific">Armillaria gallica</name>
    <name type="common">Bulbous honey fungus</name>
    <name type="synonym">Armillaria bulbosa</name>
    <dbReference type="NCBI Taxonomy" id="47427"/>
    <lineage>
        <taxon>Eukaryota</taxon>
        <taxon>Fungi</taxon>
        <taxon>Dikarya</taxon>
        <taxon>Basidiomycota</taxon>
        <taxon>Agaricomycotina</taxon>
        <taxon>Agaricomycetes</taxon>
        <taxon>Agaricomycetidae</taxon>
        <taxon>Agaricales</taxon>
        <taxon>Marasmiineae</taxon>
        <taxon>Physalacriaceae</taxon>
        <taxon>Armillaria</taxon>
    </lineage>
</organism>
<proteinExistence type="predicted"/>
<name>A0A2H3CKX7_ARMGA</name>
<dbReference type="InParanoid" id="A0A2H3CKX7"/>
<dbReference type="EMBL" id="KZ293704">
    <property type="protein sequence ID" value="PBK83731.1"/>
    <property type="molecule type" value="Genomic_DNA"/>
</dbReference>
<feature type="region of interest" description="Disordered" evidence="1">
    <location>
        <begin position="1"/>
        <end position="57"/>
    </location>
</feature>
<evidence type="ECO:0000313" key="2">
    <source>
        <dbReference type="EMBL" id="PBK83731.1"/>
    </source>
</evidence>
<keyword evidence="3" id="KW-1185">Reference proteome</keyword>
<feature type="compositionally biased region" description="Basic and acidic residues" evidence="1">
    <location>
        <begin position="1"/>
        <end position="30"/>
    </location>
</feature>